<evidence type="ECO:0000259" key="1">
    <source>
        <dbReference type="Pfam" id="PF00117"/>
    </source>
</evidence>
<evidence type="ECO:0000313" key="2">
    <source>
        <dbReference type="EMBL" id="RAQ98272.1"/>
    </source>
</evidence>
<dbReference type="Proteomes" id="UP000248706">
    <property type="component" value="Unassembled WGS sequence"/>
</dbReference>
<sequence>MEQTAQSDQQRRRPRRILAIQQIADDPPGYLGEILTEYGIACDTVQAGQRPLPDHLDNYGALLVLGGPQHVGEEERYPYLRQEQALIRQAVEQDIPYLGICLGGQLLANVLGADVKRHDFVELGFYQVQLTEAGQRDPLFEGLPGYQQVIHWHEDVFGLPAGAVLLATSPSTPHQAFRYGRCAYGLQYHIELTPAMLDMWLYTPDYREEIISLLGPDAIGRLEEERARFYPLYRQHARLVFENFLRLAGLLAG</sequence>
<accession>A0A328VPX6</accession>
<gene>
    <name evidence="2" type="ORF">A4R35_22215</name>
</gene>
<feature type="domain" description="Glutamine amidotransferase" evidence="1">
    <location>
        <begin position="55"/>
        <end position="195"/>
    </location>
</feature>
<dbReference type="CDD" id="cd01741">
    <property type="entry name" value="GATase1_1"/>
    <property type="match status" value="1"/>
</dbReference>
<dbReference type="PANTHER" id="PTHR42695">
    <property type="entry name" value="GLUTAMINE AMIDOTRANSFERASE YLR126C-RELATED"/>
    <property type="match status" value="1"/>
</dbReference>
<dbReference type="PANTHER" id="PTHR42695:SF5">
    <property type="entry name" value="GLUTAMINE AMIDOTRANSFERASE YLR126C-RELATED"/>
    <property type="match status" value="1"/>
</dbReference>
<dbReference type="AlphaFoldDB" id="A0A328VPX6"/>
<dbReference type="InterPro" id="IPR029062">
    <property type="entry name" value="Class_I_gatase-like"/>
</dbReference>
<dbReference type="InterPro" id="IPR017926">
    <property type="entry name" value="GATASE"/>
</dbReference>
<dbReference type="SUPFAM" id="SSF52317">
    <property type="entry name" value="Class I glutamine amidotransferase-like"/>
    <property type="match status" value="1"/>
</dbReference>
<keyword evidence="3" id="KW-1185">Reference proteome</keyword>
<dbReference type="EMBL" id="MCIF01000002">
    <property type="protein sequence ID" value="RAQ98272.1"/>
    <property type="molecule type" value="Genomic_DNA"/>
</dbReference>
<evidence type="ECO:0000313" key="3">
    <source>
        <dbReference type="Proteomes" id="UP000248706"/>
    </source>
</evidence>
<proteinExistence type="predicted"/>
<dbReference type="PROSITE" id="PS51273">
    <property type="entry name" value="GATASE_TYPE_1"/>
    <property type="match status" value="1"/>
</dbReference>
<dbReference type="Gene3D" id="3.40.50.880">
    <property type="match status" value="1"/>
</dbReference>
<organism evidence="2 3">
    <name type="scientific">Thermogemmatispora tikiterensis</name>
    <dbReference type="NCBI Taxonomy" id="1825093"/>
    <lineage>
        <taxon>Bacteria</taxon>
        <taxon>Bacillati</taxon>
        <taxon>Chloroflexota</taxon>
        <taxon>Ktedonobacteria</taxon>
        <taxon>Thermogemmatisporales</taxon>
        <taxon>Thermogemmatisporaceae</taxon>
        <taxon>Thermogemmatispora</taxon>
    </lineage>
</organism>
<name>A0A328VPX6_9CHLR</name>
<dbReference type="Pfam" id="PF00117">
    <property type="entry name" value="GATase"/>
    <property type="match status" value="1"/>
</dbReference>
<protein>
    <recommendedName>
        <fullName evidence="1">Glutamine amidotransferase domain-containing protein</fullName>
    </recommendedName>
</protein>
<dbReference type="InterPro" id="IPR044992">
    <property type="entry name" value="ChyE-like"/>
</dbReference>
<dbReference type="RefSeq" id="WP_112433417.1">
    <property type="nucleotide sequence ID" value="NZ_MCIF01000002.1"/>
</dbReference>
<reference evidence="2 3" key="1">
    <citation type="submission" date="2016-08" db="EMBL/GenBank/DDBJ databases">
        <title>Analysis of Carbohydrate Active Enzymes in Thermogemmatispora T81 Reveals Carbohydrate Degradation Ability.</title>
        <authorList>
            <person name="Tomazini A."/>
            <person name="Lal S."/>
            <person name="Stott M."/>
            <person name="Henrissat B."/>
            <person name="Polikarpov I."/>
            <person name="Sparling R."/>
            <person name="Levin D.B."/>
        </authorList>
    </citation>
    <scope>NUCLEOTIDE SEQUENCE [LARGE SCALE GENOMIC DNA]</scope>
    <source>
        <strain evidence="2 3">T81</strain>
    </source>
</reference>
<dbReference type="GO" id="GO:0005829">
    <property type="term" value="C:cytosol"/>
    <property type="evidence" value="ECO:0007669"/>
    <property type="project" value="TreeGrafter"/>
</dbReference>
<comment type="caution">
    <text evidence="2">The sequence shown here is derived from an EMBL/GenBank/DDBJ whole genome shotgun (WGS) entry which is preliminary data.</text>
</comment>
<dbReference type="OrthoDB" id="9813383at2"/>